<dbReference type="RefSeq" id="WP_380568888.1">
    <property type="nucleotide sequence ID" value="NZ_JBEUKS010000021.1"/>
</dbReference>
<feature type="region of interest" description="Disordered" evidence="1">
    <location>
        <begin position="132"/>
        <end position="154"/>
    </location>
</feature>
<evidence type="ECO:0000313" key="3">
    <source>
        <dbReference type="EMBL" id="MFC1444082.1"/>
    </source>
</evidence>
<sequence length="962" mass="102240">MTRYVHEVIEAAAAATPDAVAVQVGAETISYRELDTRANRIAHQLRAAGAGPESVVGVLLSRGPETLPCLLGIWKAGGSHLPLDTGLPAERLTYMLDAAGARLVVTEGSLADRLGGGYDGDLVHLDRDGDAIAARPDTAPEPAPGPDSDPKDPARRQRLAYTLFTSGSTGRPKGVQIGQYALLNLLFSMRERYRSGPGHAWLASTSLSFDISMAELYLPLVTGGRVVLADDAEAADPEAQLRLLDRAGVTHVQATPAGWKLLLAAGFDRRPLVAVTTGEACPPGLARDLRGRVDRLYNQYGPTEATVWTTVWEVPPEPETVLIGRPIHNHRAYVLDAAQQPVPVGVVGELYLGGAGLARGYVGRPGLTAERFVPEPFGGAPGSRMYCTGDLARFRPDGELECLGRIDRQVKIRGYRIELPEIEERLLGHEAVRDAVVVDLEDAGGERWLAAYLVPAAKPDGADGEDLLVQELRGHLSASLPGYMVPAAFVLLDALPLNPAGKVDRRALPAPGRAALVADREYVAPRNRTEEILVRTCAEVLGVAGVGVRDRLLDLGADSMRIVHVMGAARRAGLALTLRMLLDSETVEDLALAIDGAPTGTSEGPGSDSDRGVQQPMTTNTAVPRGLALTEPRLPEVLAEHRVPGAAVAVLQDGGLVGVQAYGLRNAETGAPVTLRTRFQAGSISKHVTAFAVLRLVAADVLDLDADIDGYLRTRRAPRSPAGLPLTLRHLLGNTAGLSSTAGTWWRRDETMPGLSAVLDGVTAEYEPGALFRKAGSHWALTEQLLLDVTGRQFEELTQELVFGPLGMRDSTFLAPEQGDSPEQDVAAGHDQHGRAVLGGHLLRPVHAGSGLWSTPADLAQLAVEIRRARRGFSDLLPAELAAELLTEGFPGSFYGLGTVVDRTVTDVEFGHGGQTPGFRALISIQLSTGNGCVVMTNGDNGRNVHHVVATLLGRDSSDQAR</sequence>
<dbReference type="PANTHER" id="PTHR45527:SF1">
    <property type="entry name" value="FATTY ACID SYNTHASE"/>
    <property type="match status" value="1"/>
</dbReference>
<dbReference type="NCBIfam" id="TIGR01733">
    <property type="entry name" value="AA-adenyl-dom"/>
    <property type="match status" value="1"/>
</dbReference>
<gene>
    <name evidence="3" type="ORF">ABUW04_38185</name>
</gene>
<evidence type="ECO:0000256" key="1">
    <source>
        <dbReference type="SAM" id="MobiDB-lite"/>
    </source>
</evidence>
<dbReference type="InterPro" id="IPR012338">
    <property type="entry name" value="Beta-lactam/transpept-like"/>
</dbReference>
<comment type="caution">
    <text evidence="3">The sequence shown here is derived from an EMBL/GenBank/DDBJ whole genome shotgun (WGS) entry which is preliminary data.</text>
</comment>
<dbReference type="InterPro" id="IPR009081">
    <property type="entry name" value="PP-bd_ACP"/>
</dbReference>
<name>A0ABV6Y1I3_9ACTN</name>
<feature type="region of interest" description="Disordered" evidence="1">
    <location>
        <begin position="595"/>
        <end position="625"/>
    </location>
</feature>
<dbReference type="InterPro" id="IPR001466">
    <property type="entry name" value="Beta-lactam-related"/>
</dbReference>
<feature type="domain" description="Carrier" evidence="2">
    <location>
        <begin position="524"/>
        <end position="598"/>
    </location>
</feature>
<dbReference type="InterPro" id="IPR000873">
    <property type="entry name" value="AMP-dep_synth/lig_dom"/>
</dbReference>
<dbReference type="Proteomes" id="UP001592581">
    <property type="component" value="Unassembled WGS sequence"/>
</dbReference>
<dbReference type="CDD" id="cd05930">
    <property type="entry name" value="A_NRPS"/>
    <property type="match status" value="1"/>
</dbReference>
<protein>
    <submittedName>
        <fullName evidence="3">Amino acid adenylation domain-containing protein</fullName>
    </submittedName>
</protein>
<dbReference type="Gene3D" id="3.40.710.10">
    <property type="entry name" value="DD-peptidase/beta-lactamase superfamily"/>
    <property type="match status" value="1"/>
</dbReference>
<accession>A0ABV6Y1I3</accession>
<dbReference type="Gene3D" id="3.40.50.980">
    <property type="match status" value="2"/>
</dbReference>
<reference evidence="3 4" key="1">
    <citation type="submission" date="2024-06" db="EMBL/GenBank/DDBJ databases">
        <authorList>
            <person name="Lee S.D."/>
        </authorList>
    </citation>
    <scope>NUCLEOTIDE SEQUENCE [LARGE SCALE GENOMIC DNA]</scope>
    <source>
        <strain evidence="3 4">N1-10</strain>
    </source>
</reference>
<organism evidence="3 4">
    <name type="scientific">Streptacidiphilus jeojiensis</name>
    <dbReference type="NCBI Taxonomy" id="3229225"/>
    <lineage>
        <taxon>Bacteria</taxon>
        <taxon>Bacillati</taxon>
        <taxon>Actinomycetota</taxon>
        <taxon>Actinomycetes</taxon>
        <taxon>Kitasatosporales</taxon>
        <taxon>Streptomycetaceae</taxon>
        <taxon>Streptacidiphilus</taxon>
    </lineage>
</organism>
<dbReference type="SUPFAM" id="SSF56801">
    <property type="entry name" value="Acetyl-CoA synthetase-like"/>
    <property type="match status" value="1"/>
</dbReference>
<evidence type="ECO:0000313" key="4">
    <source>
        <dbReference type="Proteomes" id="UP001592581"/>
    </source>
</evidence>
<dbReference type="Gene3D" id="1.10.1200.10">
    <property type="entry name" value="ACP-like"/>
    <property type="match status" value="1"/>
</dbReference>
<dbReference type="InterPro" id="IPR045851">
    <property type="entry name" value="AMP-bd_C_sf"/>
</dbReference>
<dbReference type="EMBL" id="JBEUKS010000021">
    <property type="protein sequence ID" value="MFC1444082.1"/>
    <property type="molecule type" value="Genomic_DNA"/>
</dbReference>
<dbReference type="SUPFAM" id="SSF56601">
    <property type="entry name" value="beta-lactamase/transpeptidase-like"/>
    <property type="match status" value="1"/>
</dbReference>
<dbReference type="Pfam" id="PF00550">
    <property type="entry name" value="PP-binding"/>
    <property type="match status" value="1"/>
</dbReference>
<evidence type="ECO:0000259" key="2">
    <source>
        <dbReference type="PROSITE" id="PS50075"/>
    </source>
</evidence>
<proteinExistence type="predicted"/>
<keyword evidence="4" id="KW-1185">Reference proteome</keyword>
<dbReference type="PANTHER" id="PTHR45527">
    <property type="entry name" value="NONRIBOSOMAL PEPTIDE SYNTHETASE"/>
    <property type="match status" value="1"/>
</dbReference>
<dbReference type="InterPro" id="IPR025110">
    <property type="entry name" value="AMP-bd_C"/>
</dbReference>
<dbReference type="InterPro" id="IPR036736">
    <property type="entry name" value="ACP-like_sf"/>
</dbReference>
<dbReference type="Pfam" id="PF13193">
    <property type="entry name" value="AMP-binding_C"/>
    <property type="match status" value="1"/>
</dbReference>
<dbReference type="Pfam" id="PF00144">
    <property type="entry name" value="Beta-lactamase"/>
    <property type="match status" value="1"/>
</dbReference>
<dbReference type="SUPFAM" id="SSF47336">
    <property type="entry name" value="ACP-like"/>
    <property type="match status" value="1"/>
</dbReference>
<dbReference type="PROSITE" id="PS50075">
    <property type="entry name" value="CARRIER"/>
    <property type="match status" value="1"/>
</dbReference>
<dbReference type="Pfam" id="PF00501">
    <property type="entry name" value="AMP-binding"/>
    <property type="match status" value="1"/>
</dbReference>
<dbReference type="InterPro" id="IPR010071">
    <property type="entry name" value="AA_adenyl_dom"/>
</dbReference>
<dbReference type="Gene3D" id="2.30.38.10">
    <property type="entry name" value="Luciferase, Domain 3"/>
    <property type="match status" value="1"/>
</dbReference>
<dbReference type="Gene3D" id="3.30.300.30">
    <property type="match status" value="1"/>
</dbReference>